<evidence type="ECO:0000313" key="3">
    <source>
        <dbReference type="RefSeq" id="XP_068071426.1"/>
    </source>
</evidence>
<accession>A0AB32T930</accession>
<name>A0AB32T930_DANRE</name>
<proteinExistence type="predicted"/>
<organism evidence="2 3">
    <name type="scientific">Danio rerio</name>
    <name type="common">Zebrafish</name>
    <name type="synonym">Brachydanio rerio</name>
    <dbReference type="NCBI Taxonomy" id="7955"/>
    <lineage>
        <taxon>Eukaryota</taxon>
        <taxon>Metazoa</taxon>
        <taxon>Chordata</taxon>
        <taxon>Craniata</taxon>
        <taxon>Vertebrata</taxon>
        <taxon>Euteleostomi</taxon>
        <taxon>Actinopterygii</taxon>
        <taxon>Neopterygii</taxon>
        <taxon>Teleostei</taxon>
        <taxon>Ostariophysi</taxon>
        <taxon>Cypriniformes</taxon>
        <taxon>Danionidae</taxon>
        <taxon>Danioninae</taxon>
        <taxon>Danio</taxon>
    </lineage>
</organism>
<sequence length="246" mass="27439">MSAAKGASGLNMSTVELKHQWAMQRNRSLVQTYLLSGSALPLPGARIRDDFRLPSLSRSTHGRTTTVPLSISEPSLFTPGQRADFQSKNRGPFLRNRAPSLPSSKCPEDYNQVYMRFSQPLRPIPKPAQTLTRAQRRTTENRVPQPLVRPFSKPVNPETLSIRGKTCVLSQHSNMSSSSRTQLHVFLPVEGASLEDDRDSESVDEGFMDELDNKITSLRLQRDAKTPKQCSRGKSLMGEMVQLTSS</sequence>
<keyword evidence="2" id="KW-1185">Reference proteome</keyword>
<dbReference type="Proteomes" id="UP000000437">
    <property type="component" value="Chromosome 19"/>
</dbReference>
<dbReference type="RefSeq" id="XP_068071426.1">
    <property type="nucleotide sequence ID" value="XM_068215325.2"/>
</dbReference>
<dbReference type="AlphaFoldDB" id="A0AB32T930"/>
<dbReference type="GeneID" id="137488547"/>
<protein>
    <submittedName>
        <fullName evidence="3">Uncharacterized protein</fullName>
    </submittedName>
</protein>
<gene>
    <name evidence="3" type="primary">LOC137488547</name>
</gene>
<feature type="compositionally biased region" description="Polar residues" evidence="1">
    <location>
        <begin position="56"/>
        <end position="75"/>
    </location>
</feature>
<evidence type="ECO:0000256" key="1">
    <source>
        <dbReference type="SAM" id="MobiDB-lite"/>
    </source>
</evidence>
<feature type="region of interest" description="Disordered" evidence="1">
    <location>
        <begin position="55"/>
        <end position="106"/>
    </location>
</feature>
<evidence type="ECO:0000313" key="2">
    <source>
        <dbReference type="Proteomes" id="UP000000437"/>
    </source>
</evidence>
<dbReference type="KEGG" id="dre:137488547"/>
<reference evidence="3" key="1">
    <citation type="submission" date="2025-08" db="UniProtKB">
        <authorList>
            <consortium name="RefSeq"/>
        </authorList>
    </citation>
    <scope>IDENTIFICATION</scope>
    <source>
        <strain evidence="3">Tuebingen</strain>
        <tissue evidence="3">Fibroblasts and whole tissue</tissue>
    </source>
</reference>